<keyword evidence="5" id="KW-1185">Reference proteome</keyword>
<dbReference type="InterPro" id="IPR025205">
    <property type="entry name" value="PilX/PilW_C"/>
</dbReference>
<dbReference type="Pfam" id="PF14341">
    <property type="entry name" value="PilX_N"/>
    <property type="match status" value="1"/>
</dbReference>
<dbReference type="InterPro" id="IPR025746">
    <property type="entry name" value="PilX_N_dom"/>
</dbReference>
<keyword evidence="1" id="KW-0812">Transmembrane</keyword>
<feature type="domain" description="PilX/PilW C-terminal" evidence="2">
    <location>
        <begin position="125"/>
        <end position="229"/>
    </location>
</feature>
<feature type="domain" description="Type 4 fimbrial biogenesis protein PilX N-terminal" evidence="3">
    <location>
        <begin position="29"/>
        <end position="78"/>
    </location>
</feature>
<keyword evidence="1" id="KW-1133">Transmembrane helix</keyword>
<evidence type="ECO:0000256" key="1">
    <source>
        <dbReference type="SAM" id="Phobius"/>
    </source>
</evidence>
<evidence type="ECO:0000313" key="5">
    <source>
        <dbReference type="Proteomes" id="UP000748752"/>
    </source>
</evidence>
<proteinExistence type="predicted"/>
<accession>A0ABS1CI24</accession>
<sequence length="233" mass="24609">MGLVGVRAVPDRASLVHRSPRQQAPRQQRGAVLIVGLVILLVVTMIGISGQQTTVLQERLAGNMRQNTIALQAAEAGLQVGLTYIEQQDFPITATAAGANYVWTSCSVADAEAPGNAAGAEHACQRLESVLGSWRKVPSQLEAGEAYKGVAYADLAGVLDNAPGGNTAVAIPGVVAQPRIYIEARKEPISPDTQANSFGRLVTYYYTVTSVGFGGNEQSRAVLQSTIVKQVHQ</sequence>
<evidence type="ECO:0000259" key="3">
    <source>
        <dbReference type="Pfam" id="PF14341"/>
    </source>
</evidence>
<dbReference type="EMBL" id="NRRV01000026">
    <property type="protein sequence ID" value="MBK1631482.1"/>
    <property type="molecule type" value="Genomic_DNA"/>
</dbReference>
<dbReference type="Pfam" id="PF13681">
    <property type="entry name" value="PilX"/>
    <property type="match status" value="1"/>
</dbReference>
<evidence type="ECO:0008006" key="6">
    <source>
        <dbReference type="Google" id="ProtNLM"/>
    </source>
</evidence>
<comment type="caution">
    <text evidence="4">The sequence shown here is derived from an EMBL/GenBank/DDBJ whole genome shotgun (WGS) entry which is preliminary data.</text>
</comment>
<keyword evidence="1" id="KW-0472">Membrane</keyword>
<name>A0ABS1CI24_9GAMM</name>
<organism evidence="4 5">
    <name type="scientific">Thiohalocapsa halophila</name>
    <dbReference type="NCBI Taxonomy" id="69359"/>
    <lineage>
        <taxon>Bacteria</taxon>
        <taxon>Pseudomonadati</taxon>
        <taxon>Pseudomonadota</taxon>
        <taxon>Gammaproteobacteria</taxon>
        <taxon>Chromatiales</taxon>
        <taxon>Chromatiaceae</taxon>
        <taxon>Thiohalocapsa</taxon>
    </lineage>
</organism>
<evidence type="ECO:0000313" key="4">
    <source>
        <dbReference type="EMBL" id="MBK1631482.1"/>
    </source>
</evidence>
<gene>
    <name evidence="4" type="ORF">CKO31_12160</name>
</gene>
<reference evidence="4 5" key="1">
    <citation type="journal article" date="2020" name="Microorganisms">
        <title>Osmotic Adaptation and Compatible Solute Biosynthesis of Phototrophic Bacteria as Revealed from Genome Analyses.</title>
        <authorList>
            <person name="Imhoff J.F."/>
            <person name="Rahn T."/>
            <person name="Kunzel S."/>
            <person name="Keller A."/>
            <person name="Neulinger S.C."/>
        </authorList>
    </citation>
    <scope>NUCLEOTIDE SEQUENCE [LARGE SCALE GENOMIC DNA]</scope>
    <source>
        <strain evidence="4 5">DSM 6210</strain>
    </source>
</reference>
<feature type="transmembrane region" description="Helical" evidence="1">
    <location>
        <begin position="31"/>
        <end position="50"/>
    </location>
</feature>
<dbReference type="Proteomes" id="UP000748752">
    <property type="component" value="Unassembled WGS sequence"/>
</dbReference>
<evidence type="ECO:0000259" key="2">
    <source>
        <dbReference type="Pfam" id="PF13681"/>
    </source>
</evidence>
<protein>
    <recommendedName>
        <fullName evidence="6">Pilus assembly protein PilX</fullName>
    </recommendedName>
</protein>